<feature type="region of interest" description="Disordered" evidence="2">
    <location>
        <begin position="157"/>
        <end position="203"/>
    </location>
</feature>
<accession>T1H2A5</accession>
<feature type="compositionally biased region" description="Low complexity" evidence="2">
    <location>
        <begin position="223"/>
        <end position="237"/>
    </location>
</feature>
<dbReference type="PROSITE" id="PS51777">
    <property type="entry name" value="RH2"/>
    <property type="match status" value="1"/>
</dbReference>
<dbReference type="HOGENOM" id="CLU_1171792_0_0_1"/>
<dbReference type="OMA" id="RTEEANI"/>
<feature type="compositionally biased region" description="Basic and acidic residues" evidence="2">
    <location>
        <begin position="165"/>
        <end position="175"/>
    </location>
</feature>
<feature type="region of interest" description="Disordered" evidence="2">
    <location>
        <begin position="217"/>
        <end position="237"/>
    </location>
</feature>
<evidence type="ECO:0000313" key="5">
    <source>
        <dbReference type="Proteomes" id="UP000015102"/>
    </source>
</evidence>
<dbReference type="InterPro" id="IPR051241">
    <property type="entry name" value="DZIP_RILPL"/>
</dbReference>
<dbReference type="GO" id="GO:0031267">
    <property type="term" value="F:small GTPase binding"/>
    <property type="evidence" value="ECO:0007669"/>
    <property type="project" value="TreeGrafter"/>
</dbReference>
<dbReference type="AlphaFoldDB" id="T1H2A5"/>
<reference evidence="4" key="2">
    <citation type="submission" date="2015-06" db="UniProtKB">
        <authorList>
            <consortium name="EnsemblMetazoa"/>
        </authorList>
    </citation>
    <scope>IDENTIFICATION</scope>
</reference>
<protein>
    <recommendedName>
        <fullName evidence="3">RH2 domain-containing protein</fullName>
    </recommendedName>
</protein>
<dbReference type="InterPro" id="IPR034744">
    <property type="entry name" value="RH2"/>
</dbReference>
<dbReference type="EMBL" id="CAQQ02112037">
    <property type="status" value="NOT_ANNOTATED_CDS"/>
    <property type="molecule type" value="Genomic_DNA"/>
</dbReference>
<dbReference type="Proteomes" id="UP000015102">
    <property type="component" value="Unassembled WGS sequence"/>
</dbReference>
<dbReference type="STRING" id="36166.T1H2A5"/>
<proteinExistence type="predicted"/>
<evidence type="ECO:0000313" key="4">
    <source>
        <dbReference type="EnsemblMetazoa" id="MESCA010342-PA"/>
    </source>
</evidence>
<dbReference type="PANTHER" id="PTHR21502:SF4">
    <property type="entry name" value="RILP-LIKE PROTEIN HOMOLOG"/>
    <property type="match status" value="1"/>
</dbReference>
<dbReference type="GO" id="GO:0060271">
    <property type="term" value="P:cilium assembly"/>
    <property type="evidence" value="ECO:0007669"/>
    <property type="project" value="TreeGrafter"/>
</dbReference>
<evidence type="ECO:0000259" key="3">
    <source>
        <dbReference type="PROSITE" id="PS51777"/>
    </source>
</evidence>
<reference evidence="5" key="1">
    <citation type="submission" date="2013-02" db="EMBL/GenBank/DDBJ databases">
        <authorList>
            <person name="Hughes D."/>
        </authorList>
    </citation>
    <scope>NUCLEOTIDE SEQUENCE</scope>
    <source>
        <strain>Durham</strain>
        <strain evidence="5">NC isolate 2 -- Noor lab</strain>
    </source>
</reference>
<dbReference type="GO" id="GO:0036064">
    <property type="term" value="C:ciliary basal body"/>
    <property type="evidence" value="ECO:0007669"/>
    <property type="project" value="TreeGrafter"/>
</dbReference>
<keyword evidence="1" id="KW-0175">Coiled coil</keyword>
<dbReference type="GO" id="GO:0051959">
    <property type="term" value="F:dynein light intermediate chain binding"/>
    <property type="evidence" value="ECO:0007669"/>
    <property type="project" value="TreeGrafter"/>
</dbReference>
<dbReference type="SUPFAM" id="SSF161256">
    <property type="entry name" value="RILP dimerisation region"/>
    <property type="match status" value="1"/>
</dbReference>
<dbReference type="GO" id="GO:0005737">
    <property type="term" value="C:cytoplasm"/>
    <property type="evidence" value="ECO:0007669"/>
    <property type="project" value="TreeGrafter"/>
</dbReference>
<sequence length="237" mass="27773">MSVSTIELLNEITNDSNVLQRLKDQLHKQREEIKSKTEEIEETRNIIDNTNIQIERLKTSNSDLRRRYKSIQDQIKVLYEERADFLAQLQDQQHEIHVLRKRLGLAKKENEDLVHSYNEEDPSKPRYTTAELKDLLGEREKLLSTIDNLTEELNSLKQEQNEGCESDKEEPKNASDQEEEEIDPPVQGPMPFEPDDAPWKRSSESGIRKFFRKLFSESEERSLSTLSRMTLSSNIKK</sequence>
<dbReference type="EMBL" id="CAQQ02112035">
    <property type="status" value="NOT_ANNOTATED_CDS"/>
    <property type="molecule type" value="Genomic_DNA"/>
</dbReference>
<keyword evidence="5" id="KW-1185">Reference proteome</keyword>
<dbReference type="EMBL" id="CAQQ02112036">
    <property type="status" value="NOT_ANNOTATED_CDS"/>
    <property type="molecule type" value="Genomic_DNA"/>
</dbReference>
<evidence type="ECO:0000256" key="1">
    <source>
        <dbReference type="ARBA" id="ARBA00023054"/>
    </source>
</evidence>
<evidence type="ECO:0000256" key="2">
    <source>
        <dbReference type="SAM" id="MobiDB-lite"/>
    </source>
</evidence>
<feature type="domain" description="RH2" evidence="3">
    <location>
        <begin position="124"/>
        <end position="210"/>
    </location>
</feature>
<dbReference type="PANTHER" id="PTHR21502">
    <property type="entry name" value="ZINC FINGER PROTEIN DZIP1"/>
    <property type="match status" value="1"/>
</dbReference>
<organism evidence="4 5">
    <name type="scientific">Megaselia scalaris</name>
    <name type="common">Humpbacked fly</name>
    <name type="synonym">Phora scalaris</name>
    <dbReference type="NCBI Taxonomy" id="36166"/>
    <lineage>
        <taxon>Eukaryota</taxon>
        <taxon>Metazoa</taxon>
        <taxon>Ecdysozoa</taxon>
        <taxon>Arthropoda</taxon>
        <taxon>Hexapoda</taxon>
        <taxon>Insecta</taxon>
        <taxon>Pterygota</taxon>
        <taxon>Neoptera</taxon>
        <taxon>Endopterygota</taxon>
        <taxon>Diptera</taxon>
        <taxon>Brachycera</taxon>
        <taxon>Muscomorpha</taxon>
        <taxon>Platypezoidea</taxon>
        <taxon>Phoridae</taxon>
        <taxon>Megaseliini</taxon>
        <taxon>Megaselia</taxon>
    </lineage>
</organism>
<name>T1H2A5_MEGSC</name>
<dbReference type="EnsemblMetazoa" id="MESCA010342-RA">
    <property type="protein sequence ID" value="MESCA010342-PA"/>
    <property type="gene ID" value="MESCA010342"/>
</dbReference>